<name>A0A2H9U234_9GAMM</name>
<sequence>MNAEITWVEQLTFLATADSGHGVVIDAPVDKGGNNRGSSPMELLLMGVGSCTGIDVLNILEKSRQHVTGLRINIESVREQEDPKVFTAIKIIYRFSGHNLSRTHVERAVNLSAEKYCCVSIMLGKTATIAHEIIIEEQ</sequence>
<dbReference type="PANTHER" id="PTHR34352:SF1">
    <property type="entry name" value="PROTEIN YHFA"/>
    <property type="match status" value="1"/>
</dbReference>
<keyword evidence="2" id="KW-1185">Reference proteome</keyword>
<dbReference type="Gene3D" id="3.30.300.20">
    <property type="match status" value="1"/>
</dbReference>
<proteinExistence type="predicted"/>
<evidence type="ECO:0000313" key="1">
    <source>
        <dbReference type="EMBL" id="PJG58112.1"/>
    </source>
</evidence>
<dbReference type="EMBL" id="PGGC01000132">
    <property type="protein sequence ID" value="PJG58112.1"/>
    <property type="molecule type" value="Genomic_DNA"/>
</dbReference>
<dbReference type="AlphaFoldDB" id="A0A2H9U234"/>
<evidence type="ECO:0000313" key="2">
    <source>
        <dbReference type="Proteomes" id="UP000235861"/>
    </source>
</evidence>
<dbReference type="PANTHER" id="PTHR34352">
    <property type="entry name" value="PROTEIN YHFA"/>
    <property type="match status" value="1"/>
</dbReference>
<comment type="caution">
    <text evidence="1">The sequence shown here is derived from an EMBL/GenBank/DDBJ whole genome shotgun (WGS) entry which is preliminary data.</text>
</comment>
<dbReference type="Gene3D" id="2.20.25.10">
    <property type="match status" value="1"/>
</dbReference>
<gene>
    <name evidence="1" type="ORF">CUC53_14300</name>
</gene>
<dbReference type="RefSeq" id="WP_100294778.1">
    <property type="nucleotide sequence ID" value="NZ_PGGC01000132.1"/>
</dbReference>
<dbReference type="OrthoDB" id="9804010at2"/>
<protein>
    <submittedName>
        <fullName evidence="1">Peroxiredoxin</fullName>
    </submittedName>
</protein>
<dbReference type="Pfam" id="PF02566">
    <property type="entry name" value="OsmC"/>
    <property type="match status" value="1"/>
</dbReference>
<dbReference type="InterPro" id="IPR036102">
    <property type="entry name" value="OsmC/Ohrsf"/>
</dbReference>
<dbReference type="SUPFAM" id="SSF82784">
    <property type="entry name" value="OsmC-like"/>
    <property type="match status" value="1"/>
</dbReference>
<dbReference type="InterPro" id="IPR015946">
    <property type="entry name" value="KH_dom-like_a/b"/>
</dbReference>
<dbReference type="InterPro" id="IPR003718">
    <property type="entry name" value="OsmC/Ohr_fam"/>
</dbReference>
<dbReference type="Proteomes" id="UP000235861">
    <property type="component" value="Unassembled WGS sequence"/>
</dbReference>
<organism evidence="1 2">
    <name type="scientific">Aeromonas cavernicola</name>
    <dbReference type="NCBI Taxonomy" id="1006623"/>
    <lineage>
        <taxon>Bacteria</taxon>
        <taxon>Pseudomonadati</taxon>
        <taxon>Pseudomonadota</taxon>
        <taxon>Gammaproteobacteria</taxon>
        <taxon>Aeromonadales</taxon>
        <taxon>Aeromonadaceae</taxon>
        <taxon>Aeromonas</taxon>
    </lineage>
</organism>
<accession>A0A2H9U234</accession>
<reference evidence="1 2" key="1">
    <citation type="submission" date="2017-11" db="EMBL/GenBank/DDBJ databases">
        <title>Draft genome sequence of environmental isolate Aeromonas cavernicola sp. nov. MDC 2508.</title>
        <authorList>
            <person name="Colston S.M."/>
            <person name="Navarro A."/>
            <person name="Martinez-Murcia A.J."/>
            <person name="Graf J."/>
        </authorList>
    </citation>
    <scope>NUCLEOTIDE SEQUENCE [LARGE SCALE GENOMIC DNA]</scope>
    <source>
        <strain evidence="1 2">MDC 2508</strain>
    </source>
</reference>